<gene>
    <name evidence="1" type="ORF">PEPMIC_00014</name>
</gene>
<accession>A8SI44</accession>
<name>A8SI44_9FIRM</name>
<proteinExistence type="predicted"/>
<dbReference type="EMBL" id="ABEE02000006">
    <property type="protein sequence ID" value="EDP24850.1"/>
    <property type="molecule type" value="Genomic_DNA"/>
</dbReference>
<reference evidence="1 2" key="2">
    <citation type="submission" date="2007-09" db="EMBL/GenBank/DDBJ databases">
        <authorList>
            <person name="Fulton L."/>
            <person name="Clifton S."/>
            <person name="Fulton B."/>
            <person name="Xu J."/>
            <person name="Minx P."/>
            <person name="Pepin K.H."/>
            <person name="Johnson M."/>
            <person name="Thiruvilangam P."/>
            <person name="Bhonagiri V."/>
            <person name="Nash W.E."/>
            <person name="Mardis E.R."/>
            <person name="Wilson R.K."/>
        </authorList>
    </citation>
    <scope>NUCLEOTIDE SEQUENCE [LARGE SCALE GENOMIC DNA]</scope>
    <source>
        <strain evidence="1 2">ATCC 33270</strain>
    </source>
</reference>
<evidence type="ECO:0000313" key="1">
    <source>
        <dbReference type="EMBL" id="EDP24850.1"/>
    </source>
</evidence>
<dbReference type="AlphaFoldDB" id="A8SI44"/>
<reference evidence="1 2" key="1">
    <citation type="submission" date="2007-09" db="EMBL/GenBank/DDBJ databases">
        <title>Draft genome sequence of Peptostreptococcus micros (ATCC 33270).</title>
        <authorList>
            <person name="Sudarsanam P."/>
            <person name="Ley R."/>
            <person name="Guruge J."/>
            <person name="Turnbaugh P.J."/>
            <person name="Mahowald M."/>
            <person name="Liep D."/>
            <person name="Gordon J."/>
        </authorList>
    </citation>
    <scope>NUCLEOTIDE SEQUENCE [LARGE SCALE GENOMIC DNA]</scope>
    <source>
        <strain evidence="1 2">ATCC 33270</strain>
    </source>
</reference>
<organism evidence="1 2">
    <name type="scientific">Parvimonas micra ATCC 33270</name>
    <dbReference type="NCBI Taxonomy" id="411465"/>
    <lineage>
        <taxon>Bacteria</taxon>
        <taxon>Bacillati</taxon>
        <taxon>Bacillota</taxon>
        <taxon>Tissierellia</taxon>
        <taxon>Tissierellales</taxon>
        <taxon>Peptoniphilaceae</taxon>
        <taxon>Parvimonas</taxon>
    </lineage>
</organism>
<dbReference type="HOGENOM" id="CLU_3357584_0_0_9"/>
<comment type="caution">
    <text evidence="1">The sequence shown here is derived from an EMBL/GenBank/DDBJ whole genome shotgun (WGS) entry which is preliminary data.</text>
</comment>
<dbReference type="Proteomes" id="UP000003162">
    <property type="component" value="Unassembled WGS sequence"/>
</dbReference>
<sequence length="36" mass="4242">MGTPANKIIRKLAYFVYRPRKNFLGFFGGITFFKNQ</sequence>
<evidence type="ECO:0000313" key="2">
    <source>
        <dbReference type="Proteomes" id="UP000003162"/>
    </source>
</evidence>
<protein>
    <submittedName>
        <fullName evidence="1">Uncharacterized protein</fullName>
    </submittedName>
</protein>